<evidence type="ECO:0000313" key="2">
    <source>
        <dbReference type="Proteomes" id="UP000270094"/>
    </source>
</evidence>
<proteinExistence type="predicted"/>
<accession>A0A3P7L2K3</accession>
<evidence type="ECO:0000313" key="1">
    <source>
        <dbReference type="EMBL" id="VDM76955.1"/>
    </source>
</evidence>
<protein>
    <submittedName>
        <fullName evidence="1">Uncharacterized protein</fullName>
    </submittedName>
</protein>
<sequence length="149" mass="16082">MVIRVHFCGQDHVGLIRIADFQSKTHFALVIKLCLGDRPPPHLGAGVTLGIELRSTAEVYPQAGSPKLRGSLTFPVPRMPAKSRQCQKHHNLAEVARTRQPLAVEIVACSAPTTPEQSPPTPFEAAGRINYGESLAGNKVQEEGLEAAE</sequence>
<dbReference type="Proteomes" id="UP000270094">
    <property type="component" value="Unassembled WGS sequence"/>
</dbReference>
<organism evidence="1 2">
    <name type="scientific">Strongylus vulgaris</name>
    <name type="common">Blood worm</name>
    <dbReference type="NCBI Taxonomy" id="40348"/>
    <lineage>
        <taxon>Eukaryota</taxon>
        <taxon>Metazoa</taxon>
        <taxon>Ecdysozoa</taxon>
        <taxon>Nematoda</taxon>
        <taxon>Chromadorea</taxon>
        <taxon>Rhabditida</taxon>
        <taxon>Rhabditina</taxon>
        <taxon>Rhabditomorpha</taxon>
        <taxon>Strongyloidea</taxon>
        <taxon>Strongylidae</taxon>
        <taxon>Strongylus</taxon>
    </lineage>
</organism>
<gene>
    <name evidence="1" type="ORF">SVUK_LOCUS11953</name>
</gene>
<reference evidence="1 2" key="1">
    <citation type="submission" date="2018-11" db="EMBL/GenBank/DDBJ databases">
        <authorList>
            <consortium name="Pathogen Informatics"/>
        </authorList>
    </citation>
    <scope>NUCLEOTIDE SEQUENCE [LARGE SCALE GENOMIC DNA]</scope>
</reference>
<keyword evidence="2" id="KW-1185">Reference proteome</keyword>
<dbReference type="AlphaFoldDB" id="A0A3P7L2K3"/>
<name>A0A3P7L2K3_STRVU</name>
<dbReference type="EMBL" id="UYYB01098080">
    <property type="protein sequence ID" value="VDM76955.1"/>
    <property type="molecule type" value="Genomic_DNA"/>
</dbReference>